<dbReference type="EMBL" id="JAUEDM010000004">
    <property type="protein sequence ID" value="KAK3318360.1"/>
    <property type="molecule type" value="Genomic_DNA"/>
</dbReference>
<dbReference type="Proteomes" id="UP001283341">
    <property type="component" value="Unassembled WGS sequence"/>
</dbReference>
<dbReference type="AlphaFoldDB" id="A0AAE0I4Q3"/>
<gene>
    <name evidence="2" type="ORF">B0H66DRAFT_234686</name>
</gene>
<keyword evidence="3" id="KW-1185">Reference proteome</keyword>
<comment type="caution">
    <text evidence="2">The sequence shown here is derived from an EMBL/GenBank/DDBJ whole genome shotgun (WGS) entry which is preliminary data.</text>
</comment>
<proteinExistence type="predicted"/>
<accession>A0AAE0I4Q3</accession>
<protein>
    <submittedName>
        <fullName evidence="2">Uncharacterized protein</fullName>
    </submittedName>
</protein>
<name>A0AAE0I4Q3_9PEZI</name>
<evidence type="ECO:0000313" key="3">
    <source>
        <dbReference type="Proteomes" id="UP001283341"/>
    </source>
</evidence>
<feature type="compositionally biased region" description="Basic residues" evidence="1">
    <location>
        <begin position="145"/>
        <end position="162"/>
    </location>
</feature>
<feature type="region of interest" description="Disordered" evidence="1">
    <location>
        <begin position="52"/>
        <end position="164"/>
    </location>
</feature>
<reference evidence="2" key="1">
    <citation type="journal article" date="2023" name="Mol. Phylogenet. Evol.">
        <title>Genome-scale phylogeny and comparative genomics of the fungal order Sordariales.</title>
        <authorList>
            <person name="Hensen N."/>
            <person name="Bonometti L."/>
            <person name="Westerberg I."/>
            <person name="Brannstrom I.O."/>
            <person name="Guillou S."/>
            <person name="Cros-Aarteil S."/>
            <person name="Calhoun S."/>
            <person name="Haridas S."/>
            <person name="Kuo A."/>
            <person name="Mondo S."/>
            <person name="Pangilinan J."/>
            <person name="Riley R."/>
            <person name="LaButti K."/>
            <person name="Andreopoulos B."/>
            <person name="Lipzen A."/>
            <person name="Chen C."/>
            <person name="Yan M."/>
            <person name="Daum C."/>
            <person name="Ng V."/>
            <person name="Clum A."/>
            <person name="Steindorff A."/>
            <person name="Ohm R.A."/>
            <person name="Martin F."/>
            <person name="Silar P."/>
            <person name="Natvig D.O."/>
            <person name="Lalanne C."/>
            <person name="Gautier V."/>
            <person name="Ament-Velasquez S.L."/>
            <person name="Kruys A."/>
            <person name="Hutchinson M.I."/>
            <person name="Powell A.J."/>
            <person name="Barry K."/>
            <person name="Miller A.N."/>
            <person name="Grigoriev I.V."/>
            <person name="Debuchy R."/>
            <person name="Gladieux P."/>
            <person name="Hiltunen Thoren M."/>
            <person name="Johannesson H."/>
        </authorList>
    </citation>
    <scope>NUCLEOTIDE SEQUENCE</scope>
    <source>
        <strain evidence="2">CBS 118394</strain>
    </source>
</reference>
<evidence type="ECO:0000313" key="2">
    <source>
        <dbReference type="EMBL" id="KAK3318360.1"/>
    </source>
</evidence>
<sequence>MFFLHQGAFPFPLSSHTSSHHQFTSFLTLCVRDRKLSAKLSIASETKARTLSPGEGYFRPLSRRPPLLEPWRPSIQTGGGSSKRNSHVPDLPVSTPPKSPLPTAHYLEVPNGCPRNQAQAVTHPPASGHHYQPKQQLPVPDSSHPRPRHSNKKAAAAQKKRVSTPNLPLNPVHFSLHSPLPTSFFPLSLIFPLRVFSTSISTLPYELHRTFTASSAWTRLRPLRKSGCSR</sequence>
<organism evidence="2 3">
    <name type="scientific">Apodospora peruviana</name>
    <dbReference type="NCBI Taxonomy" id="516989"/>
    <lineage>
        <taxon>Eukaryota</taxon>
        <taxon>Fungi</taxon>
        <taxon>Dikarya</taxon>
        <taxon>Ascomycota</taxon>
        <taxon>Pezizomycotina</taxon>
        <taxon>Sordariomycetes</taxon>
        <taxon>Sordariomycetidae</taxon>
        <taxon>Sordariales</taxon>
        <taxon>Lasiosphaeriaceae</taxon>
        <taxon>Apodospora</taxon>
    </lineage>
</organism>
<reference evidence="2" key="2">
    <citation type="submission" date="2023-06" db="EMBL/GenBank/DDBJ databases">
        <authorList>
            <consortium name="Lawrence Berkeley National Laboratory"/>
            <person name="Haridas S."/>
            <person name="Hensen N."/>
            <person name="Bonometti L."/>
            <person name="Westerberg I."/>
            <person name="Brannstrom I.O."/>
            <person name="Guillou S."/>
            <person name="Cros-Aarteil S."/>
            <person name="Calhoun S."/>
            <person name="Kuo A."/>
            <person name="Mondo S."/>
            <person name="Pangilinan J."/>
            <person name="Riley R."/>
            <person name="Labutti K."/>
            <person name="Andreopoulos B."/>
            <person name="Lipzen A."/>
            <person name="Chen C."/>
            <person name="Yanf M."/>
            <person name="Daum C."/>
            <person name="Ng V."/>
            <person name="Clum A."/>
            <person name="Steindorff A."/>
            <person name="Ohm R."/>
            <person name="Martin F."/>
            <person name="Silar P."/>
            <person name="Natvig D."/>
            <person name="Lalanne C."/>
            <person name="Gautier V."/>
            <person name="Ament-Velasquez S.L."/>
            <person name="Kruys A."/>
            <person name="Hutchinson M.I."/>
            <person name="Powell A.J."/>
            <person name="Barry K."/>
            <person name="Miller A.N."/>
            <person name="Grigoriev I.V."/>
            <person name="Debuchy R."/>
            <person name="Gladieux P."/>
            <person name="Thoren M.H."/>
            <person name="Johannesson H."/>
        </authorList>
    </citation>
    <scope>NUCLEOTIDE SEQUENCE</scope>
    <source>
        <strain evidence="2">CBS 118394</strain>
    </source>
</reference>
<evidence type="ECO:0000256" key="1">
    <source>
        <dbReference type="SAM" id="MobiDB-lite"/>
    </source>
</evidence>